<dbReference type="PANTHER" id="PTHR30015">
    <property type="entry name" value="MRR RESTRICTION SYSTEM PROTEIN"/>
    <property type="match status" value="1"/>
</dbReference>
<feature type="domain" description="Restriction endonuclease type IV Mrr" evidence="1">
    <location>
        <begin position="49"/>
        <end position="122"/>
    </location>
</feature>
<dbReference type="Gene3D" id="3.40.1350.10">
    <property type="match status" value="1"/>
</dbReference>
<evidence type="ECO:0000313" key="2">
    <source>
        <dbReference type="EMBL" id="OIN98111.1"/>
    </source>
</evidence>
<accession>A0A1J4SFF7</accession>
<dbReference type="GO" id="GO:0003677">
    <property type="term" value="F:DNA binding"/>
    <property type="evidence" value="ECO:0007669"/>
    <property type="project" value="InterPro"/>
</dbReference>
<dbReference type="InterPro" id="IPR011335">
    <property type="entry name" value="Restrct_endonuc-II-like"/>
</dbReference>
<sequence length="273" mass="31855">MIKINREKSNLGKEHELIIMNVYTGLLKKYPGAKVEFRKKIMGKSNTLKEIDVYTEIPIGPHTYKTAIEYKDYKNNIGIEKVQEFLGKLQDINIDKGILVTKSGYTEPAEKFAKEHGIDLIELRKPKEEDWEGRAKTIHVQMQIYYPEIFDIELKTDRRELVGKKMSGLANELIFVDENGNIYKNFNKIIQENIQNDLTEEIKTVNITFKKPYFFKIDSEKVSVKGMSFKYRFQKVPKEIIIDGENIVELIIKDTFTGEIKTIDKNFTISEKK</sequence>
<dbReference type="EMBL" id="MNUO01000023">
    <property type="protein sequence ID" value="OIN98111.1"/>
    <property type="molecule type" value="Genomic_DNA"/>
</dbReference>
<dbReference type="GO" id="GO:0015666">
    <property type="term" value="F:restriction endodeoxyribonuclease activity"/>
    <property type="evidence" value="ECO:0007669"/>
    <property type="project" value="TreeGrafter"/>
</dbReference>
<dbReference type="AlphaFoldDB" id="A0A1J4SFF7"/>
<gene>
    <name evidence="2" type="ORF">AUJ66_01535</name>
</gene>
<reference evidence="2 3" key="1">
    <citation type="journal article" date="2016" name="Environ. Microbiol.">
        <title>Genomic resolution of a cold subsurface aquifer community provides metabolic insights for novel microbes adapted to high CO concentrations.</title>
        <authorList>
            <person name="Probst A.J."/>
            <person name="Castelle C.J."/>
            <person name="Singh A."/>
            <person name="Brown C.T."/>
            <person name="Anantharaman K."/>
            <person name="Sharon I."/>
            <person name="Hug L.A."/>
            <person name="Burstein D."/>
            <person name="Emerson J.B."/>
            <person name="Thomas B.C."/>
            <person name="Banfield J.F."/>
        </authorList>
    </citation>
    <scope>NUCLEOTIDE SEQUENCE [LARGE SCALE GENOMIC DNA]</scope>
    <source>
        <strain evidence="2">CG1_02_38_46</strain>
    </source>
</reference>
<proteinExistence type="predicted"/>
<dbReference type="InterPro" id="IPR011856">
    <property type="entry name" value="tRNA_endonuc-like_dom_sf"/>
</dbReference>
<protein>
    <recommendedName>
        <fullName evidence="1">Restriction endonuclease type IV Mrr domain-containing protein</fullName>
    </recommendedName>
</protein>
<organism evidence="2 3">
    <name type="scientific">Candidatus Desantisbacteria bacterium CG1_02_38_46</name>
    <dbReference type="NCBI Taxonomy" id="1817893"/>
    <lineage>
        <taxon>Bacteria</taxon>
        <taxon>Candidatus Desantisiibacteriota</taxon>
    </lineage>
</organism>
<comment type="caution">
    <text evidence="2">The sequence shown here is derived from an EMBL/GenBank/DDBJ whole genome shotgun (WGS) entry which is preliminary data.</text>
</comment>
<dbReference type="GO" id="GO:0009307">
    <property type="term" value="P:DNA restriction-modification system"/>
    <property type="evidence" value="ECO:0007669"/>
    <property type="project" value="InterPro"/>
</dbReference>
<dbReference type="InterPro" id="IPR052906">
    <property type="entry name" value="Type_IV_Methyl-Rstrct_Enzyme"/>
</dbReference>
<dbReference type="SUPFAM" id="SSF52980">
    <property type="entry name" value="Restriction endonuclease-like"/>
    <property type="match status" value="1"/>
</dbReference>
<dbReference type="Pfam" id="PF04471">
    <property type="entry name" value="Mrr_cat"/>
    <property type="match status" value="1"/>
</dbReference>
<dbReference type="PANTHER" id="PTHR30015:SF7">
    <property type="entry name" value="TYPE IV METHYL-DIRECTED RESTRICTION ENZYME ECOKMRR"/>
    <property type="match status" value="1"/>
</dbReference>
<dbReference type="Proteomes" id="UP000182278">
    <property type="component" value="Unassembled WGS sequence"/>
</dbReference>
<name>A0A1J4SFF7_9BACT</name>
<evidence type="ECO:0000313" key="3">
    <source>
        <dbReference type="Proteomes" id="UP000182278"/>
    </source>
</evidence>
<dbReference type="STRING" id="1817893.AUJ66_01535"/>
<evidence type="ECO:0000259" key="1">
    <source>
        <dbReference type="Pfam" id="PF04471"/>
    </source>
</evidence>
<dbReference type="InterPro" id="IPR007560">
    <property type="entry name" value="Restrct_endonuc_IV_Mrr"/>
</dbReference>